<name>A0A8D8IFK0_CULPI</name>
<evidence type="ECO:0000256" key="1">
    <source>
        <dbReference type="SAM" id="MobiDB-lite"/>
    </source>
</evidence>
<dbReference type="EMBL" id="HBUE01354000">
    <property type="protein sequence ID" value="CAG6604771.1"/>
    <property type="molecule type" value="Transcribed_RNA"/>
</dbReference>
<accession>A0A8D8IFK0</accession>
<feature type="region of interest" description="Disordered" evidence="1">
    <location>
        <begin position="87"/>
        <end position="106"/>
    </location>
</feature>
<reference evidence="2" key="1">
    <citation type="submission" date="2021-05" db="EMBL/GenBank/DDBJ databases">
        <authorList>
            <person name="Alioto T."/>
            <person name="Alioto T."/>
            <person name="Gomez Garrido J."/>
        </authorList>
    </citation>
    <scope>NUCLEOTIDE SEQUENCE</scope>
</reference>
<dbReference type="EMBL" id="HBUE01246844">
    <property type="protein sequence ID" value="CAG6552448.1"/>
    <property type="molecule type" value="Transcribed_RNA"/>
</dbReference>
<organism evidence="2">
    <name type="scientific">Culex pipiens</name>
    <name type="common">House mosquito</name>
    <dbReference type="NCBI Taxonomy" id="7175"/>
    <lineage>
        <taxon>Eukaryota</taxon>
        <taxon>Metazoa</taxon>
        <taxon>Ecdysozoa</taxon>
        <taxon>Arthropoda</taxon>
        <taxon>Hexapoda</taxon>
        <taxon>Insecta</taxon>
        <taxon>Pterygota</taxon>
        <taxon>Neoptera</taxon>
        <taxon>Endopterygota</taxon>
        <taxon>Diptera</taxon>
        <taxon>Nematocera</taxon>
        <taxon>Culicoidea</taxon>
        <taxon>Culicidae</taxon>
        <taxon>Culicinae</taxon>
        <taxon>Culicini</taxon>
        <taxon>Culex</taxon>
        <taxon>Culex</taxon>
    </lineage>
</organism>
<protein>
    <submittedName>
        <fullName evidence="2">(northern house mosquito) hypothetical protein</fullName>
    </submittedName>
</protein>
<proteinExistence type="predicted"/>
<evidence type="ECO:0000313" key="2">
    <source>
        <dbReference type="EMBL" id="CAG6552448.1"/>
    </source>
</evidence>
<sequence>MQGNDGVEEALGNFYYRVSGLIVDYCFETHEKNLNLLKKPREREKDGGSVIFGKDSSEWANEIFRCGPWSVTSTVFFMTDGRTDGGKSWNQHFHDGGGGISRNERG</sequence>
<dbReference type="AlphaFoldDB" id="A0A8D8IFK0"/>